<dbReference type="Gene3D" id="3.30.50.10">
    <property type="entry name" value="Erythroid Transcription Factor GATA-1, subunit A"/>
    <property type="match status" value="1"/>
</dbReference>
<evidence type="ECO:0000256" key="7">
    <source>
        <dbReference type="ARBA" id="ARBA00024019"/>
    </source>
</evidence>
<dbReference type="InterPro" id="IPR000679">
    <property type="entry name" value="Znf_GATA"/>
</dbReference>
<keyword evidence="6" id="KW-0804">Transcription</keyword>
<reference evidence="12" key="1">
    <citation type="journal article" date="2024" name="IScience">
        <title>Strigolactones Initiate the Formation of Haustorium-like Structures in Castilleja.</title>
        <authorList>
            <person name="Buerger M."/>
            <person name="Peterson D."/>
            <person name="Chory J."/>
        </authorList>
    </citation>
    <scope>NUCLEOTIDE SEQUENCE [LARGE SCALE GENOMIC DNA]</scope>
</reference>
<evidence type="ECO:0000256" key="9">
    <source>
        <dbReference type="PROSITE-ProRule" id="PRU00094"/>
    </source>
</evidence>
<accession>A0ABD3BSD5</accession>
<sequence>MENGKGLPVDTELRLGNTELHASSSMGIGTNEVGPPNILIYPGYPRQDNRNPKRQRDAAERFCTACGVTSTPLWRKGPHGRQTLCNACGLKHIRAQKKARSER</sequence>
<dbReference type="GO" id="GO:0043565">
    <property type="term" value="F:sequence-specific DNA binding"/>
    <property type="evidence" value="ECO:0007669"/>
    <property type="project" value="UniProtKB-ARBA"/>
</dbReference>
<dbReference type="PANTHER" id="PTHR47172:SF24">
    <property type="entry name" value="GATA ZINC FINGER DOMAIN-CONTAINING PROTEIN 14-RELATED"/>
    <property type="match status" value="1"/>
</dbReference>
<comment type="similarity">
    <text evidence="7">Belongs to the type IV zinc-finger family. Class B subfamily.</text>
</comment>
<dbReference type="GO" id="GO:0008270">
    <property type="term" value="F:zinc ion binding"/>
    <property type="evidence" value="ECO:0007669"/>
    <property type="project" value="UniProtKB-KW"/>
</dbReference>
<feature type="domain" description="GATA-type" evidence="10">
    <location>
        <begin position="57"/>
        <end position="92"/>
    </location>
</feature>
<dbReference type="InterPro" id="IPR013088">
    <property type="entry name" value="Znf_NHR/GATA"/>
</dbReference>
<evidence type="ECO:0000313" key="12">
    <source>
        <dbReference type="Proteomes" id="UP001632038"/>
    </source>
</evidence>
<keyword evidence="4" id="KW-0805">Transcription regulation</keyword>
<evidence type="ECO:0000313" key="11">
    <source>
        <dbReference type="EMBL" id="KAL3620445.1"/>
    </source>
</evidence>
<dbReference type="SMART" id="SM00401">
    <property type="entry name" value="ZnF_GATA"/>
    <property type="match status" value="1"/>
</dbReference>
<dbReference type="EMBL" id="JAVIJP010000066">
    <property type="protein sequence ID" value="KAL3620445.1"/>
    <property type="molecule type" value="Genomic_DNA"/>
</dbReference>
<dbReference type="PANTHER" id="PTHR47172">
    <property type="entry name" value="OS01G0976800 PROTEIN"/>
    <property type="match status" value="1"/>
</dbReference>
<proteinExistence type="inferred from homology"/>
<name>A0ABD3BSD5_9LAMI</name>
<evidence type="ECO:0000259" key="10">
    <source>
        <dbReference type="PROSITE" id="PS50114"/>
    </source>
</evidence>
<evidence type="ECO:0000256" key="2">
    <source>
        <dbReference type="ARBA" id="ARBA00022771"/>
    </source>
</evidence>
<keyword evidence="3" id="KW-0862">Zinc</keyword>
<dbReference type="Pfam" id="PF00320">
    <property type="entry name" value="GATA"/>
    <property type="match status" value="1"/>
</dbReference>
<keyword evidence="2 9" id="KW-0863">Zinc-finger</keyword>
<organism evidence="11 12">
    <name type="scientific">Castilleja foliolosa</name>
    <dbReference type="NCBI Taxonomy" id="1961234"/>
    <lineage>
        <taxon>Eukaryota</taxon>
        <taxon>Viridiplantae</taxon>
        <taxon>Streptophyta</taxon>
        <taxon>Embryophyta</taxon>
        <taxon>Tracheophyta</taxon>
        <taxon>Spermatophyta</taxon>
        <taxon>Magnoliopsida</taxon>
        <taxon>eudicotyledons</taxon>
        <taxon>Gunneridae</taxon>
        <taxon>Pentapetalae</taxon>
        <taxon>asterids</taxon>
        <taxon>lamiids</taxon>
        <taxon>Lamiales</taxon>
        <taxon>Orobanchaceae</taxon>
        <taxon>Pedicularideae</taxon>
        <taxon>Castillejinae</taxon>
        <taxon>Castilleja</taxon>
    </lineage>
</organism>
<evidence type="ECO:0000256" key="5">
    <source>
        <dbReference type="ARBA" id="ARBA00023125"/>
    </source>
</evidence>
<dbReference type="Proteomes" id="UP001632038">
    <property type="component" value="Unassembled WGS sequence"/>
</dbReference>
<gene>
    <name evidence="11" type="primary">wc2_2</name>
    <name evidence="11" type="ORF">CASFOL_035357</name>
</gene>
<keyword evidence="1" id="KW-0479">Metal-binding</keyword>
<comment type="caution">
    <text evidence="11">The sequence shown here is derived from an EMBL/GenBank/DDBJ whole genome shotgun (WGS) entry which is preliminary data.</text>
</comment>
<protein>
    <submittedName>
        <fullName evidence="11">White collar 2 type of transcription factor</fullName>
    </submittedName>
</protein>
<comment type="function">
    <text evidence="8">Transcriptional regulator that specifically binds 5'-GATA-3' or 5'-GAT-3' motifs within gene promoters.</text>
</comment>
<dbReference type="AlphaFoldDB" id="A0ABD3BSD5"/>
<dbReference type="PROSITE" id="PS50114">
    <property type="entry name" value="GATA_ZN_FINGER_2"/>
    <property type="match status" value="1"/>
</dbReference>
<evidence type="ECO:0000256" key="8">
    <source>
        <dbReference type="ARBA" id="ARBA00037539"/>
    </source>
</evidence>
<dbReference type="SUPFAM" id="SSF57716">
    <property type="entry name" value="Glucocorticoid receptor-like (DNA-binding domain)"/>
    <property type="match status" value="1"/>
</dbReference>
<keyword evidence="5" id="KW-0238">DNA-binding</keyword>
<evidence type="ECO:0000256" key="6">
    <source>
        <dbReference type="ARBA" id="ARBA00023163"/>
    </source>
</evidence>
<dbReference type="CDD" id="cd00202">
    <property type="entry name" value="ZnF_GATA"/>
    <property type="match status" value="1"/>
</dbReference>
<keyword evidence="12" id="KW-1185">Reference proteome</keyword>
<evidence type="ECO:0000256" key="3">
    <source>
        <dbReference type="ARBA" id="ARBA00022833"/>
    </source>
</evidence>
<evidence type="ECO:0000256" key="1">
    <source>
        <dbReference type="ARBA" id="ARBA00022723"/>
    </source>
</evidence>
<evidence type="ECO:0000256" key="4">
    <source>
        <dbReference type="ARBA" id="ARBA00023015"/>
    </source>
</evidence>